<proteinExistence type="predicted"/>
<organism evidence="1 2">
    <name type="scientific">Glycomyces artemisiae</name>
    <dbReference type="NCBI Taxonomy" id="1076443"/>
    <lineage>
        <taxon>Bacteria</taxon>
        <taxon>Bacillati</taxon>
        <taxon>Actinomycetota</taxon>
        <taxon>Actinomycetes</taxon>
        <taxon>Glycomycetales</taxon>
        <taxon>Glycomycetaceae</taxon>
        <taxon>Glycomyces</taxon>
    </lineage>
</organism>
<dbReference type="AlphaFoldDB" id="A0A850CAN0"/>
<reference evidence="1 2" key="1">
    <citation type="submission" date="2020-05" db="EMBL/GenBank/DDBJ databases">
        <title>DNA-SIP metagenomic assembled genomes.</title>
        <authorList>
            <person name="Yu J."/>
        </authorList>
    </citation>
    <scope>NUCLEOTIDE SEQUENCE [LARGE SCALE GENOMIC DNA]</scope>
    <source>
        <strain evidence="1">Bin5.27</strain>
    </source>
</reference>
<dbReference type="EMBL" id="JABFXE010000136">
    <property type="protein sequence ID" value="NUQ87450.1"/>
    <property type="molecule type" value="Genomic_DNA"/>
</dbReference>
<evidence type="ECO:0000313" key="2">
    <source>
        <dbReference type="Proteomes" id="UP000574690"/>
    </source>
</evidence>
<sequence length="34" mass="3706">LDLAEAGAERFRRASAQGHGDEDMAATYFASFDE</sequence>
<dbReference type="Proteomes" id="UP000574690">
    <property type="component" value="Unassembled WGS sequence"/>
</dbReference>
<gene>
    <name evidence="1" type="ORF">HOQ43_03170</name>
</gene>
<comment type="caution">
    <text evidence="1">The sequence shown here is derived from an EMBL/GenBank/DDBJ whole genome shotgun (WGS) entry which is preliminary data.</text>
</comment>
<accession>A0A850CAN0</accession>
<feature type="non-terminal residue" evidence="1">
    <location>
        <position position="1"/>
    </location>
</feature>
<protein>
    <submittedName>
        <fullName evidence="1">NAD(P)-dependent oxidoreductase</fullName>
    </submittedName>
</protein>
<name>A0A850CAN0_9ACTN</name>
<evidence type="ECO:0000313" key="1">
    <source>
        <dbReference type="EMBL" id="NUQ87450.1"/>
    </source>
</evidence>